<sequence>MDTTLEDVLYDPCRPNISEDVGYDPCYPDIGKRPYYIAPPYPELILATIAALKEENGSTPQAIVDFTFKQYPYLPPCHSDLVNRHLKQLKDEGVLITAGNNDNSYLISPDSYHLIPPPDPNPNPNPNPYMSFPSEPTVGSGGAKPVTWPDGKPLRQSYSERPFLEYIAVTPSKRGRGRPRKPTVYFSERSDYRPGLLNDGPWLHTSGPYIIFFLPMEHDTFEAALEGFRSGGGSKSVGLGRGHSYSLRPRGRPTSYFTQSKVPMEKPCNLLAQYDNEMPAIATGIKSTLERHDVLAKINAMKNAIALLLYCKTVPQLFITVILYVLSFAPRSTRSRSCCYTISRIRGLDVEKNGEYQ</sequence>
<protein>
    <recommendedName>
        <fullName evidence="5">H15 domain-containing protein</fullName>
    </recommendedName>
</protein>
<feature type="transmembrane region" description="Helical" evidence="4">
    <location>
        <begin position="304"/>
        <end position="326"/>
    </location>
</feature>
<dbReference type="GO" id="GO:0003690">
    <property type="term" value="F:double-stranded DNA binding"/>
    <property type="evidence" value="ECO:0007669"/>
    <property type="project" value="TreeGrafter"/>
</dbReference>
<gene>
    <name evidence="6" type="ORF">RJ639_034789</name>
</gene>
<dbReference type="PANTHER" id="PTHR11467">
    <property type="entry name" value="HISTONE H1"/>
    <property type="match status" value="1"/>
</dbReference>
<dbReference type="GO" id="GO:0006334">
    <property type="term" value="P:nucleosome assembly"/>
    <property type="evidence" value="ECO:0007669"/>
    <property type="project" value="InterPro"/>
</dbReference>
<dbReference type="Proteomes" id="UP001188597">
    <property type="component" value="Unassembled WGS sequence"/>
</dbReference>
<dbReference type="InterPro" id="IPR005818">
    <property type="entry name" value="Histone_H1/H5_H15"/>
</dbReference>
<name>A0AA88WYX8_9ASTE</name>
<evidence type="ECO:0000313" key="6">
    <source>
        <dbReference type="EMBL" id="KAK3035584.1"/>
    </source>
</evidence>
<dbReference type="GO" id="GO:0031492">
    <property type="term" value="F:nucleosomal DNA binding"/>
    <property type="evidence" value="ECO:0007669"/>
    <property type="project" value="TreeGrafter"/>
</dbReference>
<dbReference type="GO" id="GO:0030261">
    <property type="term" value="P:chromosome condensation"/>
    <property type="evidence" value="ECO:0007669"/>
    <property type="project" value="TreeGrafter"/>
</dbReference>
<dbReference type="Gene3D" id="1.10.10.10">
    <property type="entry name" value="Winged helix-like DNA-binding domain superfamily/Winged helix DNA-binding domain"/>
    <property type="match status" value="1"/>
</dbReference>
<organism evidence="6 7">
    <name type="scientific">Escallonia herrerae</name>
    <dbReference type="NCBI Taxonomy" id="1293975"/>
    <lineage>
        <taxon>Eukaryota</taxon>
        <taxon>Viridiplantae</taxon>
        <taxon>Streptophyta</taxon>
        <taxon>Embryophyta</taxon>
        <taxon>Tracheophyta</taxon>
        <taxon>Spermatophyta</taxon>
        <taxon>Magnoliopsida</taxon>
        <taxon>eudicotyledons</taxon>
        <taxon>Gunneridae</taxon>
        <taxon>Pentapetalae</taxon>
        <taxon>asterids</taxon>
        <taxon>campanulids</taxon>
        <taxon>Escalloniales</taxon>
        <taxon>Escalloniaceae</taxon>
        <taxon>Escallonia</taxon>
    </lineage>
</organism>
<dbReference type="InterPro" id="IPR000637">
    <property type="entry name" value="HMGI/Y_DNA-bd_CS"/>
</dbReference>
<keyword evidence="4" id="KW-1133">Transmembrane helix</keyword>
<feature type="domain" description="H15" evidence="5">
    <location>
        <begin position="37"/>
        <end position="109"/>
    </location>
</feature>
<dbReference type="PANTHER" id="PTHR11467:SF29">
    <property type="entry name" value="OS03G0711600 PROTEIN"/>
    <property type="match status" value="1"/>
</dbReference>
<evidence type="ECO:0000256" key="3">
    <source>
        <dbReference type="ARBA" id="ARBA00023242"/>
    </source>
</evidence>
<evidence type="ECO:0000259" key="5">
    <source>
        <dbReference type="PROSITE" id="PS51504"/>
    </source>
</evidence>
<keyword evidence="2" id="KW-0238">DNA-binding</keyword>
<dbReference type="SMART" id="SM00526">
    <property type="entry name" value="H15"/>
    <property type="match status" value="1"/>
</dbReference>
<keyword evidence="3" id="KW-0539">Nucleus</keyword>
<dbReference type="GO" id="GO:0006355">
    <property type="term" value="P:regulation of DNA-templated transcription"/>
    <property type="evidence" value="ECO:0007669"/>
    <property type="project" value="InterPro"/>
</dbReference>
<reference evidence="6" key="1">
    <citation type="submission" date="2022-12" db="EMBL/GenBank/DDBJ databases">
        <title>Draft genome assemblies for two species of Escallonia (Escalloniales).</title>
        <authorList>
            <person name="Chanderbali A."/>
            <person name="Dervinis C."/>
            <person name="Anghel I."/>
            <person name="Soltis D."/>
            <person name="Soltis P."/>
            <person name="Zapata F."/>
        </authorList>
    </citation>
    <scope>NUCLEOTIDE SEQUENCE</scope>
    <source>
        <strain evidence="6">UCBG64.0493</strain>
        <tissue evidence="6">Leaf</tissue>
    </source>
</reference>
<dbReference type="EMBL" id="JAVXUP010000171">
    <property type="protein sequence ID" value="KAK3035584.1"/>
    <property type="molecule type" value="Genomic_DNA"/>
</dbReference>
<keyword evidence="4" id="KW-0812">Transmembrane</keyword>
<dbReference type="PROSITE" id="PS00354">
    <property type="entry name" value="HMGI_Y"/>
    <property type="match status" value="1"/>
</dbReference>
<keyword evidence="4" id="KW-0472">Membrane</keyword>
<keyword evidence="7" id="KW-1185">Reference proteome</keyword>
<dbReference type="GO" id="GO:0000786">
    <property type="term" value="C:nucleosome"/>
    <property type="evidence" value="ECO:0007669"/>
    <property type="project" value="InterPro"/>
</dbReference>
<evidence type="ECO:0000313" key="7">
    <source>
        <dbReference type="Proteomes" id="UP001188597"/>
    </source>
</evidence>
<comment type="subcellular location">
    <subcellularLocation>
        <location evidence="1">Nucleus</location>
    </subcellularLocation>
</comment>
<evidence type="ECO:0000256" key="1">
    <source>
        <dbReference type="ARBA" id="ARBA00004123"/>
    </source>
</evidence>
<dbReference type="InterPro" id="IPR036388">
    <property type="entry name" value="WH-like_DNA-bd_sf"/>
</dbReference>
<dbReference type="Pfam" id="PF00538">
    <property type="entry name" value="Linker_histone"/>
    <property type="match status" value="1"/>
</dbReference>
<proteinExistence type="predicted"/>
<dbReference type="PROSITE" id="PS51504">
    <property type="entry name" value="H15"/>
    <property type="match status" value="1"/>
</dbReference>
<dbReference type="GO" id="GO:0045910">
    <property type="term" value="P:negative regulation of DNA recombination"/>
    <property type="evidence" value="ECO:0007669"/>
    <property type="project" value="TreeGrafter"/>
</dbReference>
<dbReference type="AlphaFoldDB" id="A0AA88WYX8"/>
<dbReference type="GO" id="GO:0005730">
    <property type="term" value="C:nucleolus"/>
    <property type="evidence" value="ECO:0007669"/>
    <property type="project" value="TreeGrafter"/>
</dbReference>
<comment type="caution">
    <text evidence="6">The sequence shown here is derived from an EMBL/GenBank/DDBJ whole genome shotgun (WGS) entry which is preliminary data.</text>
</comment>
<evidence type="ECO:0000256" key="2">
    <source>
        <dbReference type="ARBA" id="ARBA00023125"/>
    </source>
</evidence>
<dbReference type="SUPFAM" id="SSF46785">
    <property type="entry name" value="Winged helix' DNA-binding domain"/>
    <property type="match status" value="1"/>
</dbReference>
<evidence type="ECO:0000256" key="4">
    <source>
        <dbReference type="SAM" id="Phobius"/>
    </source>
</evidence>
<dbReference type="InterPro" id="IPR036390">
    <property type="entry name" value="WH_DNA-bd_sf"/>
</dbReference>
<accession>A0AA88WYX8</accession>